<dbReference type="AlphaFoldDB" id="A0A0C3FMG2"/>
<gene>
    <name evidence="9" type="ORF">PILCRDRAFT_355824</name>
</gene>
<evidence type="ECO:0000256" key="6">
    <source>
        <dbReference type="ARBA" id="ARBA00023274"/>
    </source>
</evidence>
<name>A0A0C3FMG2_PILCF</name>
<organism evidence="9 10">
    <name type="scientific">Piloderma croceum (strain F 1598)</name>
    <dbReference type="NCBI Taxonomy" id="765440"/>
    <lineage>
        <taxon>Eukaryota</taxon>
        <taxon>Fungi</taxon>
        <taxon>Dikarya</taxon>
        <taxon>Basidiomycota</taxon>
        <taxon>Agaricomycotina</taxon>
        <taxon>Agaricomycetes</taxon>
        <taxon>Agaricomycetidae</taxon>
        <taxon>Atheliales</taxon>
        <taxon>Atheliaceae</taxon>
        <taxon>Piloderma</taxon>
    </lineage>
</organism>
<keyword evidence="10" id="KW-1185">Reference proteome</keyword>
<evidence type="ECO:0000256" key="4">
    <source>
        <dbReference type="ARBA" id="ARBA00022980"/>
    </source>
</evidence>
<dbReference type="HAMAP" id="MF_00340">
    <property type="entry name" value="Ribosomal_bL32"/>
    <property type="match status" value="1"/>
</dbReference>
<dbReference type="InterPro" id="IPR051991">
    <property type="entry name" value="Mitoribosomal_protein_bL32"/>
</dbReference>
<dbReference type="GO" id="GO:0005762">
    <property type="term" value="C:mitochondrial large ribosomal subunit"/>
    <property type="evidence" value="ECO:0007669"/>
    <property type="project" value="TreeGrafter"/>
</dbReference>
<reference evidence="9 10" key="1">
    <citation type="submission" date="2014-04" db="EMBL/GenBank/DDBJ databases">
        <authorList>
            <consortium name="DOE Joint Genome Institute"/>
            <person name="Kuo A."/>
            <person name="Tarkka M."/>
            <person name="Buscot F."/>
            <person name="Kohler A."/>
            <person name="Nagy L.G."/>
            <person name="Floudas D."/>
            <person name="Copeland A."/>
            <person name="Barry K.W."/>
            <person name="Cichocki N."/>
            <person name="Veneault-Fourrey C."/>
            <person name="LaButti K."/>
            <person name="Lindquist E.A."/>
            <person name="Lipzen A."/>
            <person name="Lundell T."/>
            <person name="Morin E."/>
            <person name="Murat C."/>
            <person name="Sun H."/>
            <person name="Tunlid A."/>
            <person name="Henrissat B."/>
            <person name="Grigoriev I.V."/>
            <person name="Hibbett D.S."/>
            <person name="Martin F."/>
            <person name="Nordberg H.P."/>
            <person name="Cantor M.N."/>
            <person name="Hua S.X."/>
        </authorList>
    </citation>
    <scope>NUCLEOTIDE SEQUENCE [LARGE SCALE GENOMIC DNA]</scope>
    <source>
        <strain evidence="9 10">F 1598</strain>
    </source>
</reference>
<accession>A0A0C3FMG2</accession>
<evidence type="ECO:0000313" key="10">
    <source>
        <dbReference type="Proteomes" id="UP000054166"/>
    </source>
</evidence>
<reference evidence="10" key="2">
    <citation type="submission" date="2015-01" db="EMBL/GenBank/DDBJ databases">
        <title>Evolutionary Origins and Diversification of the Mycorrhizal Mutualists.</title>
        <authorList>
            <consortium name="DOE Joint Genome Institute"/>
            <consortium name="Mycorrhizal Genomics Consortium"/>
            <person name="Kohler A."/>
            <person name="Kuo A."/>
            <person name="Nagy L.G."/>
            <person name="Floudas D."/>
            <person name="Copeland A."/>
            <person name="Barry K.W."/>
            <person name="Cichocki N."/>
            <person name="Veneault-Fourrey C."/>
            <person name="LaButti K."/>
            <person name="Lindquist E.A."/>
            <person name="Lipzen A."/>
            <person name="Lundell T."/>
            <person name="Morin E."/>
            <person name="Murat C."/>
            <person name="Riley R."/>
            <person name="Ohm R."/>
            <person name="Sun H."/>
            <person name="Tunlid A."/>
            <person name="Henrissat B."/>
            <person name="Grigoriev I.V."/>
            <person name="Hibbett D.S."/>
            <person name="Martin F."/>
        </authorList>
    </citation>
    <scope>NUCLEOTIDE SEQUENCE [LARGE SCALE GENOMIC DNA]</scope>
    <source>
        <strain evidence="10">F 1598</strain>
    </source>
</reference>
<dbReference type="SUPFAM" id="SSF57829">
    <property type="entry name" value="Zn-binding ribosomal proteins"/>
    <property type="match status" value="1"/>
</dbReference>
<keyword evidence="4" id="KW-0689">Ribosomal protein</keyword>
<dbReference type="InterPro" id="IPR011332">
    <property type="entry name" value="Ribosomal_zn-bd"/>
</dbReference>
<sequence>MASLALHQTRRTLFPALRSPWATPAITAALLPTFLASQQPFNWAMPTLQSLLDLLPPFLLAVPKKKVSHSRKAMRSASKGLKDKKNIVSCPACGQPKLAHHLCADCFSSLTRRWKAYVPYMNQTVDTRPIRRDASPPHRIAAPNTPSSNVSERD</sequence>
<dbReference type="FunCoup" id="A0A0C3FMG2">
    <property type="interactions" value="120"/>
</dbReference>
<evidence type="ECO:0000256" key="7">
    <source>
        <dbReference type="ARBA" id="ARBA00039935"/>
    </source>
</evidence>
<evidence type="ECO:0000256" key="2">
    <source>
        <dbReference type="ARBA" id="ARBA00008560"/>
    </source>
</evidence>
<comment type="subcellular location">
    <subcellularLocation>
        <location evidence="1">Mitochondrion</location>
    </subcellularLocation>
</comment>
<dbReference type="GO" id="GO:0003735">
    <property type="term" value="F:structural constituent of ribosome"/>
    <property type="evidence" value="ECO:0007669"/>
    <property type="project" value="InterPro"/>
</dbReference>
<dbReference type="NCBIfam" id="TIGR01031">
    <property type="entry name" value="rpmF_bact"/>
    <property type="match status" value="1"/>
</dbReference>
<dbReference type="PANTHER" id="PTHR21026">
    <property type="entry name" value="39S RIBOSOMAL PROTEIN L32, MITOCHONDRIAL"/>
    <property type="match status" value="1"/>
</dbReference>
<dbReference type="InterPro" id="IPR002677">
    <property type="entry name" value="Ribosomal_bL32"/>
</dbReference>
<comment type="similarity">
    <text evidence="2">Belongs to the bacterial ribosomal protein bL32 family.</text>
</comment>
<dbReference type="STRING" id="765440.A0A0C3FMG2"/>
<protein>
    <recommendedName>
        <fullName evidence="7">Large ribosomal subunit protein bL32m</fullName>
    </recommendedName>
</protein>
<evidence type="ECO:0000256" key="5">
    <source>
        <dbReference type="ARBA" id="ARBA00023128"/>
    </source>
</evidence>
<feature type="region of interest" description="Disordered" evidence="8">
    <location>
        <begin position="128"/>
        <end position="154"/>
    </location>
</feature>
<dbReference type="EMBL" id="KN832985">
    <property type="protein sequence ID" value="KIM85275.1"/>
    <property type="molecule type" value="Genomic_DNA"/>
</dbReference>
<feature type="compositionally biased region" description="Polar residues" evidence="8">
    <location>
        <begin position="144"/>
        <end position="154"/>
    </location>
</feature>
<evidence type="ECO:0000256" key="1">
    <source>
        <dbReference type="ARBA" id="ARBA00004173"/>
    </source>
</evidence>
<evidence type="ECO:0000256" key="3">
    <source>
        <dbReference type="ARBA" id="ARBA00022946"/>
    </source>
</evidence>
<dbReference type="PANTHER" id="PTHR21026:SF2">
    <property type="entry name" value="LARGE RIBOSOMAL SUBUNIT PROTEIN BL32M"/>
    <property type="match status" value="1"/>
</dbReference>
<dbReference type="OrthoDB" id="2014905at2759"/>
<keyword evidence="5" id="KW-0496">Mitochondrion</keyword>
<dbReference type="HOGENOM" id="CLU_129084_0_1_1"/>
<dbReference type="Pfam" id="PF01783">
    <property type="entry name" value="Ribosomal_L32p"/>
    <property type="match status" value="1"/>
</dbReference>
<keyword evidence="6" id="KW-0687">Ribonucleoprotein</keyword>
<dbReference type="InParanoid" id="A0A0C3FMG2"/>
<evidence type="ECO:0000313" key="9">
    <source>
        <dbReference type="EMBL" id="KIM85275.1"/>
    </source>
</evidence>
<proteinExistence type="inferred from homology"/>
<keyword evidence="3" id="KW-0809">Transit peptide</keyword>
<dbReference type="Proteomes" id="UP000054166">
    <property type="component" value="Unassembled WGS sequence"/>
</dbReference>
<evidence type="ECO:0000256" key="8">
    <source>
        <dbReference type="SAM" id="MobiDB-lite"/>
    </source>
</evidence>
<dbReference type="GO" id="GO:0006412">
    <property type="term" value="P:translation"/>
    <property type="evidence" value="ECO:0007669"/>
    <property type="project" value="InterPro"/>
</dbReference>